<proteinExistence type="predicted"/>
<comment type="caution">
    <text evidence="1">The sequence shown here is derived from an EMBL/GenBank/DDBJ whole genome shotgun (WGS) entry which is preliminary data.</text>
</comment>
<dbReference type="EMBL" id="JACMSF010000126">
    <property type="protein sequence ID" value="MBC2908244.1"/>
    <property type="molecule type" value="Genomic_DNA"/>
</dbReference>
<protein>
    <submittedName>
        <fullName evidence="1">Uncharacterized protein</fullName>
    </submittedName>
</protein>
<organism evidence="1 2">
    <name type="scientific">Streptomyces cupreus</name>
    <dbReference type="NCBI Taxonomy" id="2759956"/>
    <lineage>
        <taxon>Bacteria</taxon>
        <taxon>Bacillati</taxon>
        <taxon>Actinomycetota</taxon>
        <taxon>Actinomycetes</taxon>
        <taxon>Kitasatosporales</taxon>
        <taxon>Streptomycetaceae</taxon>
        <taxon>Streptomyces</taxon>
    </lineage>
</organism>
<gene>
    <name evidence="1" type="ORF">H4N64_43505</name>
</gene>
<name>A0A7X1ME60_9ACTN</name>
<sequence>MSETDAQAAAEWMLAQITDGRNHELFQSDAVDYIAKHFPGLTYENDNGTRRSARKS</sequence>
<dbReference type="Proteomes" id="UP000584670">
    <property type="component" value="Unassembled WGS sequence"/>
</dbReference>
<keyword evidence="2" id="KW-1185">Reference proteome</keyword>
<reference evidence="1 2" key="1">
    <citation type="submission" date="2020-08" db="EMBL/GenBank/DDBJ databases">
        <title>Streptomyces sp. PSKA01 genome sequencing and assembly.</title>
        <authorList>
            <person name="Mandal S."/>
            <person name="Maiti P.K."/>
            <person name="Das P."/>
        </authorList>
    </citation>
    <scope>NUCLEOTIDE SEQUENCE [LARGE SCALE GENOMIC DNA]</scope>
    <source>
        <strain evidence="1 2">PSKA01</strain>
    </source>
</reference>
<evidence type="ECO:0000313" key="1">
    <source>
        <dbReference type="EMBL" id="MBC2908244.1"/>
    </source>
</evidence>
<accession>A0A7X1ME60</accession>
<evidence type="ECO:0000313" key="2">
    <source>
        <dbReference type="Proteomes" id="UP000584670"/>
    </source>
</evidence>
<dbReference type="InterPro" id="IPR054228">
    <property type="entry name" value="DUF6953"/>
</dbReference>
<dbReference type="AlphaFoldDB" id="A0A7X1ME60"/>
<dbReference type="Pfam" id="PF22266">
    <property type="entry name" value="DUF6953"/>
    <property type="match status" value="1"/>
</dbReference>